<dbReference type="SUPFAM" id="SSF48179">
    <property type="entry name" value="6-phosphogluconate dehydrogenase C-terminal domain-like"/>
    <property type="match status" value="1"/>
</dbReference>
<comment type="pathway">
    <text evidence="2 11">Amino-acid degradation; L-valine degradation.</text>
</comment>
<dbReference type="AlphaFoldDB" id="A0AAV7XLR7"/>
<dbReference type="FunFam" id="3.40.50.720:FF:000119">
    <property type="entry name" value="3-hydroxyisobutyrate dehydrogenase"/>
    <property type="match status" value="1"/>
</dbReference>
<protein>
    <recommendedName>
        <fullName evidence="11">3-hydroxyisobutyrate dehydrogenase</fullName>
        <shortName evidence="11">HIBADH</shortName>
        <ecNumber evidence="11">1.1.1.31</ecNumber>
    </recommendedName>
</protein>
<comment type="caution">
    <text evidence="14">The sequence shown here is derived from an EMBL/GenBank/DDBJ whole genome shotgun (WGS) entry which is preliminary data.</text>
</comment>
<feature type="active site" evidence="10">
    <location>
        <position position="205"/>
    </location>
</feature>
<organism evidence="14 15">
    <name type="scientific">Megalurothrips usitatus</name>
    <name type="common">bean blossom thrips</name>
    <dbReference type="NCBI Taxonomy" id="439358"/>
    <lineage>
        <taxon>Eukaryota</taxon>
        <taxon>Metazoa</taxon>
        <taxon>Ecdysozoa</taxon>
        <taxon>Arthropoda</taxon>
        <taxon>Hexapoda</taxon>
        <taxon>Insecta</taxon>
        <taxon>Pterygota</taxon>
        <taxon>Neoptera</taxon>
        <taxon>Paraneoptera</taxon>
        <taxon>Thysanoptera</taxon>
        <taxon>Terebrantia</taxon>
        <taxon>Thripoidea</taxon>
        <taxon>Thripidae</taxon>
        <taxon>Megalurothrips</taxon>
    </lineage>
</organism>
<dbReference type="InterPro" id="IPR002204">
    <property type="entry name" value="3-OH-isobutyrate_DH-rel_CS"/>
</dbReference>
<dbReference type="PIRSF" id="PIRSF000103">
    <property type="entry name" value="HIBADH"/>
    <property type="match status" value="1"/>
</dbReference>
<dbReference type="Pfam" id="PF14833">
    <property type="entry name" value="NAD_binding_11"/>
    <property type="match status" value="1"/>
</dbReference>
<evidence type="ECO:0000256" key="4">
    <source>
        <dbReference type="ARBA" id="ARBA00022456"/>
    </source>
</evidence>
<dbReference type="InterPro" id="IPR015815">
    <property type="entry name" value="HIBADH-related"/>
</dbReference>
<evidence type="ECO:0000313" key="15">
    <source>
        <dbReference type="Proteomes" id="UP001075354"/>
    </source>
</evidence>
<evidence type="ECO:0000256" key="7">
    <source>
        <dbReference type="ARBA" id="ARBA00023027"/>
    </source>
</evidence>
<dbReference type="EMBL" id="JAPTSV010000006">
    <property type="protein sequence ID" value="KAJ1527084.1"/>
    <property type="molecule type" value="Genomic_DNA"/>
</dbReference>
<dbReference type="Pfam" id="PF03446">
    <property type="entry name" value="NAD_binding_2"/>
    <property type="match status" value="1"/>
</dbReference>
<evidence type="ECO:0000256" key="11">
    <source>
        <dbReference type="RuleBase" id="RU910714"/>
    </source>
</evidence>
<keyword evidence="5" id="KW-0809">Transit peptide</keyword>
<dbReference type="Proteomes" id="UP001075354">
    <property type="component" value="Chromosome 6"/>
</dbReference>
<comment type="subcellular location">
    <subcellularLocation>
        <location evidence="1">Mitochondrion</location>
    </subcellularLocation>
</comment>
<dbReference type="NCBIfam" id="TIGR01692">
    <property type="entry name" value="HIBADH"/>
    <property type="match status" value="1"/>
</dbReference>
<evidence type="ECO:0000313" key="14">
    <source>
        <dbReference type="EMBL" id="KAJ1527084.1"/>
    </source>
</evidence>
<dbReference type="GO" id="GO:0006574">
    <property type="term" value="P:L-valine catabolic process"/>
    <property type="evidence" value="ECO:0007669"/>
    <property type="project" value="TreeGrafter"/>
</dbReference>
<dbReference type="InterPro" id="IPR006115">
    <property type="entry name" value="6PGDH_NADP-bd"/>
</dbReference>
<dbReference type="InterPro" id="IPR013328">
    <property type="entry name" value="6PGD_dom2"/>
</dbReference>
<keyword evidence="4 11" id="KW-0101">Branched-chain amino acid catabolism</keyword>
<dbReference type="InterPro" id="IPR036291">
    <property type="entry name" value="NAD(P)-bd_dom_sf"/>
</dbReference>
<comment type="similarity">
    <text evidence="3">Belongs to the HIBADH-related family. 3-hydroxyisobutyrate dehydrogenase subfamily.</text>
</comment>
<evidence type="ECO:0000259" key="13">
    <source>
        <dbReference type="Pfam" id="PF14833"/>
    </source>
</evidence>
<evidence type="ECO:0000259" key="12">
    <source>
        <dbReference type="Pfam" id="PF03446"/>
    </source>
</evidence>
<gene>
    <name evidence="14" type="ORF">ONE63_008625</name>
</gene>
<feature type="domain" description="6-phosphogluconate dehydrogenase NADP-binding" evidence="12">
    <location>
        <begin position="37"/>
        <end position="196"/>
    </location>
</feature>
<evidence type="ECO:0000256" key="6">
    <source>
        <dbReference type="ARBA" id="ARBA00023002"/>
    </source>
</evidence>
<sequence length="331" mass="34796">MISLKSRGVSFVQAASNPLFKSALQNAFTDLQRSFSKIGFIGLGNMGKPMVQNLMKKGHKVSVYDVKEECVTDLAKAGATGCSSVAEAVDGSDAVITMLPANKHVLETYTRKGGILESVKKGAFLIDSSTVDPSVSQTLAPLAKEKGATYLDGPVSGGTIGAEAGTLTFMIGGEETDMTKVEPLLLCMGSRVVYCGKHGMGLVAKIANNMLLGISMLGVAEAMNLGIKLGMDPKTLMGILNTSTGRCWSSEMYNPVPGMIPTVPSSNNYKGGFGVALIAKDLGIAQNVAIQSGAPIPMGSQAHQLYKIMELKNLGDKDLAVAYQYLQKQSS</sequence>
<keyword evidence="6 11" id="KW-0560">Oxidoreductase</keyword>
<comment type="catalytic activity">
    <reaction evidence="9 11">
        <text>3-hydroxy-2-methylpropanoate + NAD(+) = 2-methyl-3-oxopropanoate + NADH + H(+)</text>
        <dbReference type="Rhea" id="RHEA:17681"/>
        <dbReference type="ChEBI" id="CHEBI:11805"/>
        <dbReference type="ChEBI" id="CHEBI:15378"/>
        <dbReference type="ChEBI" id="CHEBI:57540"/>
        <dbReference type="ChEBI" id="CHEBI:57700"/>
        <dbReference type="ChEBI" id="CHEBI:57945"/>
        <dbReference type="EC" id="1.1.1.31"/>
    </reaction>
</comment>
<dbReference type="SUPFAM" id="SSF51735">
    <property type="entry name" value="NAD(P)-binding Rossmann-fold domains"/>
    <property type="match status" value="1"/>
</dbReference>
<keyword evidence="7 11" id="KW-0520">NAD</keyword>
<dbReference type="PANTHER" id="PTHR22981:SF7">
    <property type="entry name" value="3-HYDROXYISOBUTYRATE DEHYDROGENASE, MITOCHONDRIAL"/>
    <property type="match status" value="1"/>
</dbReference>
<dbReference type="GO" id="GO:0050661">
    <property type="term" value="F:NADP binding"/>
    <property type="evidence" value="ECO:0007669"/>
    <property type="project" value="InterPro"/>
</dbReference>
<evidence type="ECO:0000256" key="2">
    <source>
        <dbReference type="ARBA" id="ARBA00005109"/>
    </source>
</evidence>
<dbReference type="GO" id="GO:0051287">
    <property type="term" value="F:NAD binding"/>
    <property type="evidence" value="ECO:0007669"/>
    <property type="project" value="InterPro"/>
</dbReference>
<keyword evidence="15" id="KW-1185">Reference proteome</keyword>
<accession>A0AAV7XLR7</accession>
<dbReference type="GO" id="GO:0008442">
    <property type="term" value="F:3-hydroxyisobutyrate dehydrogenase activity"/>
    <property type="evidence" value="ECO:0007669"/>
    <property type="project" value="UniProtKB-EC"/>
</dbReference>
<evidence type="ECO:0000256" key="8">
    <source>
        <dbReference type="ARBA" id="ARBA00023128"/>
    </source>
</evidence>
<evidence type="ECO:0000256" key="3">
    <source>
        <dbReference type="ARBA" id="ARBA00006013"/>
    </source>
</evidence>
<name>A0AAV7XLR7_9NEOP</name>
<evidence type="ECO:0000256" key="9">
    <source>
        <dbReference type="ARBA" id="ARBA00049197"/>
    </source>
</evidence>
<dbReference type="InterPro" id="IPR029154">
    <property type="entry name" value="HIBADH-like_NADP-bd"/>
</dbReference>
<evidence type="ECO:0000256" key="5">
    <source>
        <dbReference type="ARBA" id="ARBA00022946"/>
    </source>
</evidence>
<evidence type="ECO:0000256" key="10">
    <source>
        <dbReference type="PIRSR" id="PIRSR000103-1"/>
    </source>
</evidence>
<evidence type="ECO:0000256" key="1">
    <source>
        <dbReference type="ARBA" id="ARBA00004173"/>
    </source>
</evidence>
<dbReference type="EC" id="1.1.1.31" evidence="11"/>
<reference evidence="14" key="1">
    <citation type="submission" date="2022-12" db="EMBL/GenBank/DDBJ databases">
        <title>Chromosome-level genome assembly of the bean flower thrips Megalurothrips usitatus.</title>
        <authorList>
            <person name="Ma L."/>
            <person name="Liu Q."/>
            <person name="Li H."/>
            <person name="Cai W."/>
        </authorList>
    </citation>
    <scope>NUCLEOTIDE SEQUENCE</scope>
    <source>
        <strain evidence="14">Cailab_2022a</strain>
    </source>
</reference>
<feature type="domain" description="3-hydroxyisobutyrate dehydrogenase-like NAD-binding" evidence="13">
    <location>
        <begin position="199"/>
        <end position="325"/>
    </location>
</feature>
<dbReference type="Gene3D" id="3.40.50.720">
    <property type="entry name" value="NAD(P)-binding Rossmann-like Domain"/>
    <property type="match status" value="1"/>
</dbReference>
<dbReference type="FunFam" id="1.10.1040.10:FF:000006">
    <property type="entry name" value="3-hydroxyisobutyrate dehydrogenase"/>
    <property type="match status" value="1"/>
</dbReference>
<keyword evidence="8" id="KW-0496">Mitochondrion</keyword>
<dbReference type="PROSITE" id="PS00895">
    <property type="entry name" value="3_HYDROXYISOBUT_DH"/>
    <property type="match status" value="1"/>
</dbReference>
<proteinExistence type="inferred from homology"/>
<dbReference type="PANTHER" id="PTHR22981">
    <property type="entry name" value="3-HYDROXYISOBUTYRATE DEHYDROGENASE-RELATED"/>
    <property type="match status" value="1"/>
</dbReference>
<dbReference type="Gene3D" id="1.10.1040.10">
    <property type="entry name" value="N-(1-d-carboxylethyl)-l-norvaline Dehydrogenase, domain 2"/>
    <property type="match status" value="1"/>
</dbReference>
<dbReference type="InterPro" id="IPR008927">
    <property type="entry name" value="6-PGluconate_DH-like_C_sf"/>
</dbReference>
<dbReference type="InterPro" id="IPR011548">
    <property type="entry name" value="HIBADH"/>
</dbReference>
<dbReference type="GO" id="GO:0005739">
    <property type="term" value="C:mitochondrion"/>
    <property type="evidence" value="ECO:0007669"/>
    <property type="project" value="UniProtKB-SubCell"/>
</dbReference>